<sequence>MSFIPRPRISAVWNANPEELFHTPGMQDPTVNKDYARHAPRFDSKEWVSVYPCAAETMTVEPGFVWSRLNVSGYLLSRIFSFRVGYYVFCLLGSKFCAYSNPGEREKK</sequence>
<name>A0A8X6PN62_NEPPI</name>
<evidence type="ECO:0000313" key="2">
    <source>
        <dbReference type="Proteomes" id="UP000887013"/>
    </source>
</evidence>
<dbReference type="OrthoDB" id="10339772at2759"/>
<keyword evidence="2" id="KW-1185">Reference proteome</keyword>
<comment type="caution">
    <text evidence="1">The sequence shown here is derived from an EMBL/GenBank/DDBJ whole genome shotgun (WGS) entry which is preliminary data.</text>
</comment>
<reference evidence="1" key="1">
    <citation type="submission" date="2020-08" db="EMBL/GenBank/DDBJ databases">
        <title>Multicomponent nature underlies the extraordinary mechanical properties of spider dragline silk.</title>
        <authorList>
            <person name="Kono N."/>
            <person name="Nakamura H."/>
            <person name="Mori M."/>
            <person name="Yoshida Y."/>
            <person name="Ohtoshi R."/>
            <person name="Malay A.D."/>
            <person name="Moran D.A.P."/>
            <person name="Tomita M."/>
            <person name="Numata K."/>
            <person name="Arakawa K."/>
        </authorList>
    </citation>
    <scope>NUCLEOTIDE SEQUENCE</scope>
</reference>
<dbReference type="EMBL" id="BMAW01022167">
    <property type="protein sequence ID" value="GFT76665.1"/>
    <property type="molecule type" value="Genomic_DNA"/>
</dbReference>
<dbReference type="Proteomes" id="UP000887013">
    <property type="component" value="Unassembled WGS sequence"/>
</dbReference>
<organism evidence="1 2">
    <name type="scientific">Nephila pilipes</name>
    <name type="common">Giant wood spider</name>
    <name type="synonym">Nephila maculata</name>
    <dbReference type="NCBI Taxonomy" id="299642"/>
    <lineage>
        <taxon>Eukaryota</taxon>
        <taxon>Metazoa</taxon>
        <taxon>Ecdysozoa</taxon>
        <taxon>Arthropoda</taxon>
        <taxon>Chelicerata</taxon>
        <taxon>Arachnida</taxon>
        <taxon>Araneae</taxon>
        <taxon>Araneomorphae</taxon>
        <taxon>Entelegynae</taxon>
        <taxon>Araneoidea</taxon>
        <taxon>Nephilidae</taxon>
        <taxon>Nephila</taxon>
    </lineage>
</organism>
<gene>
    <name evidence="1" type="ORF">NPIL_353031</name>
</gene>
<protein>
    <submittedName>
        <fullName evidence="1">Uncharacterized protein</fullName>
    </submittedName>
</protein>
<dbReference type="AlphaFoldDB" id="A0A8X6PN62"/>
<accession>A0A8X6PN62</accession>
<proteinExistence type="predicted"/>
<evidence type="ECO:0000313" key="1">
    <source>
        <dbReference type="EMBL" id="GFT76665.1"/>
    </source>
</evidence>